<dbReference type="Proteomes" id="UP000271098">
    <property type="component" value="Unassembled WGS sequence"/>
</dbReference>
<reference evidence="1 2" key="2">
    <citation type="submission" date="2018-11" db="EMBL/GenBank/DDBJ databases">
        <authorList>
            <consortium name="Pathogen Informatics"/>
        </authorList>
    </citation>
    <scope>NUCLEOTIDE SEQUENCE [LARGE SCALE GENOMIC DNA]</scope>
</reference>
<organism evidence="3">
    <name type="scientific">Gongylonema pulchrum</name>
    <dbReference type="NCBI Taxonomy" id="637853"/>
    <lineage>
        <taxon>Eukaryota</taxon>
        <taxon>Metazoa</taxon>
        <taxon>Ecdysozoa</taxon>
        <taxon>Nematoda</taxon>
        <taxon>Chromadorea</taxon>
        <taxon>Rhabditida</taxon>
        <taxon>Spirurina</taxon>
        <taxon>Spiruromorpha</taxon>
        <taxon>Spiruroidea</taxon>
        <taxon>Gongylonematidae</taxon>
        <taxon>Gongylonema</taxon>
    </lineage>
</organism>
<accession>A0A183ESY6</accession>
<reference evidence="3" key="1">
    <citation type="submission" date="2016-06" db="UniProtKB">
        <authorList>
            <consortium name="WormBaseParasite"/>
        </authorList>
    </citation>
    <scope>IDENTIFICATION</scope>
</reference>
<keyword evidence="2" id="KW-1185">Reference proteome</keyword>
<evidence type="ECO:0000313" key="1">
    <source>
        <dbReference type="EMBL" id="VDN42361.1"/>
    </source>
</evidence>
<proteinExistence type="predicted"/>
<sequence length="74" mass="8309">MLNLSFRIFKVRQTVLGVSSILAVSTLISSMLRISGACRANIDEIANHCWLNYDENTPTIRDLPENQVQQAAFL</sequence>
<evidence type="ECO:0000313" key="3">
    <source>
        <dbReference type="WBParaSite" id="GPUH_0002410701-mRNA-1"/>
    </source>
</evidence>
<name>A0A183ESY6_9BILA</name>
<dbReference type="WBParaSite" id="GPUH_0002410701-mRNA-1">
    <property type="protein sequence ID" value="GPUH_0002410701-mRNA-1"/>
    <property type="gene ID" value="GPUH_0002410701"/>
</dbReference>
<protein>
    <submittedName>
        <fullName evidence="3">G_PROTEIN_RECEP_F1_2 domain-containing protein</fullName>
    </submittedName>
</protein>
<gene>
    <name evidence="1" type="ORF">GPUH_LOCUS24076</name>
</gene>
<dbReference type="AlphaFoldDB" id="A0A183ESY6"/>
<evidence type="ECO:0000313" key="2">
    <source>
        <dbReference type="Proteomes" id="UP000271098"/>
    </source>
</evidence>
<dbReference type="EMBL" id="UYRT01099980">
    <property type="protein sequence ID" value="VDN42361.1"/>
    <property type="molecule type" value="Genomic_DNA"/>
</dbReference>